<evidence type="ECO:0000256" key="3">
    <source>
        <dbReference type="ARBA" id="ARBA00012438"/>
    </source>
</evidence>
<keyword evidence="9 16" id="KW-0418">Kinase</keyword>
<evidence type="ECO:0000256" key="13">
    <source>
        <dbReference type="ARBA" id="ARBA00023136"/>
    </source>
</evidence>
<keyword evidence="7 14" id="KW-0812">Transmembrane</keyword>
<keyword evidence="13 14" id="KW-0472">Membrane</keyword>
<accession>A0A8E2I5T0</accession>
<evidence type="ECO:0000256" key="8">
    <source>
        <dbReference type="ARBA" id="ARBA00022741"/>
    </source>
</evidence>
<feature type="transmembrane region" description="Helical" evidence="14">
    <location>
        <begin position="68"/>
        <end position="90"/>
    </location>
</feature>
<gene>
    <name evidence="16" type="ORF">BWZ43_16900</name>
</gene>
<dbReference type="GO" id="GO:0071555">
    <property type="term" value="P:cell wall organization"/>
    <property type="evidence" value="ECO:0007669"/>
    <property type="project" value="InterPro"/>
</dbReference>
<protein>
    <recommendedName>
        <fullName evidence="3">histidine kinase</fullName>
        <ecNumber evidence="3">2.7.13.3</ecNumber>
    </recommendedName>
</protein>
<dbReference type="PANTHER" id="PTHR43065">
    <property type="entry name" value="SENSOR HISTIDINE KINASE"/>
    <property type="match status" value="1"/>
</dbReference>
<dbReference type="Gene3D" id="1.10.1760.20">
    <property type="match status" value="1"/>
</dbReference>
<comment type="subcellular location">
    <subcellularLocation>
        <location evidence="2">Cell membrane</location>
        <topology evidence="2">Multi-pass membrane protein</topology>
    </subcellularLocation>
</comment>
<keyword evidence="12" id="KW-0902">Two-component regulatory system</keyword>
<evidence type="ECO:0000256" key="9">
    <source>
        <dbReference type="ARBA" id="ARBA00022777"/>
    </source>
</evidence>
<evidence type="ECO:0000256" key="11">
    <source>
        <dbReference type="ARBA" id="ARBA00022989"/>
    </source>
</evidence>
<dbReference type="EMBL" id="MTLA01000218">
    <property type="protein sequence ID" value="OOP67214.1"/>
    <property type="molecule type" value="Genomic_DNA"/>
</dbReference>
<dbReference type="SMART" id="SM00388">
    <property type="entry name" value="HisKA"/>
    <property type="match status" value="1"/>
</dbReference>
<feature type="transmembrane region" description="Helical" evidence="14">
    <location>
        <begin position="32"/>
        <end position="56"/>
    </location>
</feature>
<evidence type="ECO:0000256" key="5">
    <source>
        <dbReference type="ARBA" id="ARBA00022553"/>
    </source>
</evidence>
<dbReference type="InterPro" id="IPR004358">
    <property type="entry name" value="Sig_transdc_His_kin-like_C"/>
</dbReference>
<keyword evidence="10" id="KW-0067">ATP-binding</keyword>
<organism evidence="16 17">
    <name type="scientific">Heyndrickxia oleronia</name>
    <dbReference type="NCBI Taxonomy" id="38875"/>
    <lineage>
        <taxon>Bacteria</taxon>
        <taxon>Bacillati</taxon>
        <taxon>Bacillota</taxon>
        <taxon>Bacilli</taxon>
        <taxon>Bacillales</taxon>
        <taxon>Bacillaceae</taxon>
        <taxon>Heyndrickxia</taxon>
    </lineage>
</organism>
<dbReference type="InterPro" id="IPR036097">
    <property type="entry name" value="HisK_dim/P_sf"/>
</dbReference>
<dbReference type="SUPFAM" id="SSF47384">
    <property type="entry name" value="Homodimeric domain of signal transducing histidine kinase"/>
    <property type="match status" value="1"/>
</dbReference>
<feature type="transmembrane region" description="Helical" evidence="14">
    <location>
        <begin position="125"/>
        <end position="148"/>
    </location>
</feature>
<dbReference type="Pfam" id="PF02518">
    <property type="entry name" value="HATPase_c"/>
    <property type="match status" value="1"/>
</dbReference>
<feature type="transmembrane region" description="Helical" evidence="14">
    <location>
        <begin position="160"/>
        <end position="181"/>
    </location>
</feature>
<dbReference type="InterPro" id="IPR005467">
    <property type="entry name" value="His_kinase_dom"/>
</dbReference>
<evidence type="ECO:0000256" key="7">
    <source>
        <dbReference type="ARBA" id="ARBA00022692"/>
    </source>
</evidence>
<dbReference type="Gene3D" id="3.30.565.10">
    <property type="entry name" value="Histidine kinase-like ATPase, C-terminal domain"/>
    <property type="match status" value="1"/>
</dbReference>
<evidence type="ECO:0000256" key="10">
    <source>
        <dbReference type="ARBA" id="ARBA00022840"/>
    </source>
</evidence>
<dbReference type="GO" id="GO:0005886">
    <property type="term" value="C:plasma membrane"/>
    <property type="evidence" value="ECO:0007669"/>
    <property type="project" value="UniProtKB-SubCell"/>
</dbReference>
<dbReference type="AlphaFoldDB" id="A0A8E2I5T0"/>
<keyword evidence="8" id="KW-0547">Nucleotide-binding</keyword>
<keyword evidence="6" id="KW-0808">Transferase</keyword>
<name>A0A8E2I5T0_9BACI</name>
<dbReference type="GO" id="GO:0005524">
    <property type="term" value="F:ATP binding"/>
    <property type="evidence" value="ECO:0007669"/>
    <property type="project" value="UniProtKB-KW"/>
</dbReference>
<dbReference type="InterPro" id="IPR011620">
    <property type="entry name" value="Sig_transdc_His_kinase_LytS_TM"/>
</dbReference>
<evidence type="ECO:0000256" key="6">
    <source>
        <dbReference type="ARBA" id="ARBA00022679"/>
    </source>
</evidence>
<evidence type="ECO:0000259" key="15">
    <source>
        <dbReference type="PROSITE" id="PS50109"/>
    </source>
</evidence>
<dbReference type="PRINTS" id="PR00344">
    <property type="entry name" value="BCTRLSENSOR"/>
</dbReference>
<dbReference type="PANTHER" id="PTHR43065:SF46">
    <property type="entry name" value="C4-DICARBOXYLATE TRANSPORT SENSOR PROTEIN DCTB"/>
    <property type="match status" value="1"/>
</dbReference>
<comment type="catalytic activity">
    <reaction evidence="1">
        <text>ATP + protein L-histidine = ADP + protein N-phospho-L-histidine.</text>
        <dbReference type="EC" id="2.7.13.3"/>
    </reaction>
</comment>
<dbReference type="PROSITE" id="PS50109">
    <property type="entry name" value="HIS_KIN"/>
    <property type="match status" value="1"/>
</dbReference>
<keyword evidence="4" id="KW-1003">Cell membrane</keyword>
<dbReference type="Pfam" id="PF00512">
    <property type="entry name" value="HisKA"/>
    <property type="match status" value="1"/>
</dbReference>
<feature type="domain" description="Histidine kinase" evidence="15">
    <location>
        <begin position="210"/>
        <end position="414"/>
    </location>
</feature>
<evidence type="ECO:0000256" key="12">
    <source>
        <dbReference type="ARBA" id="ARBA00023012"/>
    </source>
</evidence>
<evidence type="ECO:0000313" key="16">
    <source>
        <dbReference type="EMBL" id="OOP67214.1"/>
    </source>
</evidence>
<dbReference type="Pfam" id="PF07694">
    <property type="entry name" value="5TM-5TMR_LYT"/>
    <property type="match status" value="1"/>
</dbReference>
<dbReference type="InterPro" id="IPR003594">
    <property type="entry name" value="HATPase_dom"/>
</dbReference>
<evidence type="ECO:0000256" key="1">
    <source>
        <dbReference type="ARBA" id="ARBA00000085"/>
    </source>
</evidence>
<comment type="caution">
    <text evidence="16">The sequence shown here is derived from an EMBL/GenBank/DDBJ whole genome shotgun (WGS) entry which is preliminary data.</text>
</comment>
<dbReference type="InterPro" id="IPR036890">
    <property type="entry name" value="HATPase_C_sf"/>
</dbReference>
<proteinExistence type="predicted"/>
<dbReference type="GO" id="GO:0000155">
    <property type="term" value="F:phosphorelay sensor kinase activity"/>
    <property type="evidence" value="ECO:0007669"/>
    <property type="project" value="InterPro"/>
</dbReference>
<dbReference type="CDD" id="cd00075">
    <property type="entry name" value="HATPase"/>
    <property type="match status" value="1"/>
</dbReference>
<dbReference type="Gene3D" id="1.10.287.130">
    <property type="match status" value="1"/>
</dbReference>
<evidence type="ECO:0000256" key="2">
    <source>
        <dbReference type="ARBA" id="ARBA00004651"/>
    </source>
</evidence>
<keyword evidence="17" id="KW-1185">Reference proteome</keyword>
<evidence type="ECO:0000256" key="4">
    <source>
        <dbReference type="ARBA" id="ARBA00022475"/>
    </source>
</evidence>
<keyword evidence="11 14" id="KW-1133">Transmembrane helix</keyword>
<dbReference type="CDD" id="cd00082">
    <property type="entry name" value="HisKA"/>
    <property type="match status" value="1"/>
</dbReference>
<dbReference type="SUPFAM" id="SSF55874">
    <property type="entry name" value="ATPase domain of HSP90 chaperone/DNA topoisomerase II/histidine kinase"/>
    <property type="match status" value="1"/>
</dbReference>
<dbReference type="EC" id="2.7.13.3" evidence="3"/>
<dbReference type="SMART" id="SM00387">
    <property type="entry name" value="HATPase_c"/>
    <property type="match status" value="1"/>
</dbReference>
<dbReference type="InterPro" id="IPR003661">
    <property type="entry name" value="HisK_dim/P_dom"/>
</dbReference>
<sequence>MEKLILHVLFILLPVHIYSVFLENRKAGQSPYILGIVNSLCAILTMSFSISAFSLYWDLRYIPLVISIFYYGPISGFIVFLTILIERMIIGGEGVWIAYICLIVAVLFPMYIRKKFNHSSRRKKIFLATVSGILIALGQLVITYTYLYFHYGQQLNGIKLFFIVLVYGVIQTFGILISTLLHEKILEKKLLQQEIIRAEKLNTMGEMAASIAHEIRNPLTVVKGFLQLMQKQEKNDNLQYLTLILSELARAELIINDYLNFAKPQYKKVEEIQLGDTLFHVVTLIESLALKNGVKLEFYGEKNPIILADRNHLIQAFINLIKNAIEATPNKGSVAVKIDEDNDYIYIKILDTGKGMSKEQLSKIGTLYYTTKDKGTGIGTTVSLKFIEEMKGKVTYQSTPNVGTEVTILFPRIKK</sequence>
<keyword evidence="5" id="KW-0597">Phosphoprotein</keyword>
<reference evidence="16 17" key="1">
    <citation type="submission" date="2017-01" db="EMBL/GenBank/DDBJ databases">
        <title>Draft genome sequence of Bacillus oleronius.</title>
        <authorList>
            <person name="Allam M."/>
        </authorList>
    </citation>
    <scope>NUCLEOTIDE SEQUENCE [LARGE SCALE GENOMIC DNA]</scope>
    <source>
        <strain evidence="16 17">DSM 9356</strain>
    </source>
</reference>
<dbReference type="Proteomes" id="UP000189761">
    <property type="component" value="Unassembled WGS sequence"/>
</dbReference>
<evidence type="ECO:0000313" key="17">
    <source>
        <dbReference type="Proteomes" id="UP000189761"/>
    </source>
</evidence>
<evidence type="ECO:0000256" key="14">
    <source>
        <dbReference type="SAM" id="Phobius"/>
    </source>
</evidence>
<feature type="transmembrane region" description="Helical" evidence="14">
    <location>
        <begin position="96"/>
        <end position="113"/>
    </location>
</feature>
<dbReference type="RefSeq" id="WP_058003136.1">
    <property type="nucleotide sequence ID" value="NZ_CP065424.1"/>
</dbReference>